<organism evidence="3">
    <name type="scientific">Gongylonema pulchrum</name>
    <dbReference type="NCBI Taxonomy" id="637853"/>
    <lineage>
        <taxon>Eukaryota</taxon>
        <taxon>Metazoa</taxon>
        <taxon>Ecdysozoa</taxon>
        <taxon>Nematoda</taxon>
        <taxon>Chromadorea</taxon>
        <taxon>Rhabditida</taxon>
        <taxon>Spirurina</taxon>
        <taxon>Spiruromorpha</taxon>
        <taxon>Spiruroidea</taxon>
        <taxon>Gongylonematidae</taxon>
        <taxon>Gongylonema</taxon>
    </lineage>
</organism>
<reference evidence="3" key="1">
    <citation type="submission" date="2016-06" db="UniProtKB">
        <authorList>
            <consortium name="WormBaseParasite"/>
        </authorList>
    </citation>
    <scope>IDENTIFICATION</scope>
</reference>
<dbReference type="EMBL" id="UYRT01002687">
    <property type="protein sequence ID" value="VDK31337.1"/>
    <property type="molecule type" value="Genomic_DNA"/>
</dbReference>
<name>A0A183CZR6_9BILA</name>
<evidence type="ECO:0000313" key="1">
    <source>
        <dbReference type="EMBL" id="VDK31337.1"/>
    </source>
</evidence>
<dbReference type="AlphaFoldDB" id="A0A183CZR6"/>
<accession>A0A183CZR6</accession>
<dbReference type="OrthoDB" id="1577640at2759"/>
<dbReference type="Proteomes" id="UP000271098">
    <property type="component" value="Unassembled WGS sequence"/>
</dbReference>
<keyword evidence="2" id="KW-1185">Reference proteome</keyword>
<sequence>MDTKRGHITGLFSSTVLAVTRDCEIKIDVEMGDVLHVAGGEHAGIVVNRLADEKPNSKCDVALSFAVWLRSGDIKKQVEVTDLILIKCFCSSAISKKWTCW</sequence>
<evidence type="ECO:0000313" key="2">
    <source>
        <dbReference type="Proteomes" id="UP000271098"/>
    </source>
</evidence>
<gene>
    <name evidence="1" type="ORF">GPUH_LOCUS1959</name>
</gene>
<dbReference type="WBParaSite" id="GPUH_0000196201-mRNA-1">
    <property type="protein sequence ID" value="GPUH_0000196201-mRNA-1"/>
    <property type="gene ID" value="GPUH_0000196201"/>
</dbReference>
<evidence type="ECO:0000313" key="3">
    <source>
        <dbReference type="WBParaSite" id="GPUH_0000196201-mRNA-1"/>
    </source>
</evidence>
<protein>
    <submittedName>
        <fullName evidence="3">TOBE_2 domain-containing protein</fullName>
    </submittedName>
</protein>
<proteinExistence type="predicted"/>
<reference evidence="1 2" key="2">
    <citation type="submission" date="2018-11" db="EMBL/GenBank/DDBJ databases">
        <authorList>
            <consortium name="Pathogen Informatics"/>
        </authorList>
    </citation>
    <scope>NUCLEOTIDE SEQUENCE [LARGE SCALE GENOMIC DNA]</scope>
</reference>